<evidence type="ECO:0000313" key="2">
    <source>
        <dbReference type="EMBL" id="GEQ01264.1"/>
    </source>
</evidence>
<feature type="compositionally biased region" description="Polar residues" evidence="1">
    <location>
        <begin position="10"/>
        <end position="26"/>
    </location>
</feature>
<keyword evidence="3" id="KW-1185">Reference proteome</keyword>
<name>A0ABQ0XX91_9STAP</name>
<proteinExistence type="predicted"/>
<sequence length="95" mass="10889">MYKKDDSNTDESQQTPNVEQPVQQESTDQEKMESYAKLGKEHGYTGIPNDDAMSDIPIGQIELPSDEVVREETKLQYHDVIEAEETTDARMRLNK</sequence>
<dbReference type="Proteomes" id="UP000321598">
    <property type="component" value="Unassembled WGS sequence"/>
</dbReference>
<accession>A0ABQ0XX91</accession>
<dbReference type="EMBL" id="BKAV01000031">
    <property type="protein sequence ID" value="GEQ01264.1"/>
    <property type="molecule type" value="Genomic_DNA"/>
</dbReference>
<evidence type="ECO:0000313" key="3">
    <source>
        <dbReference type="Proteomes" id="UP000321598"/>
    </source>
</evidence>
<organism evidence="2 3">
    <name type="scientific">Staphylococcus arlettae</name>
    <dbReference type="NCBI Taxonomy" id="29378"/>
    <lineage>
        <taxon>Bacteria</taxon>
        <taxon>Bacillati</taxon>
        <taxon>Bacillota</taxon>
        <taxon>Bacilli</taxon>
        <taxon>Bacillales</taxon>
        <taxon>Staphylococcaceae</taxon>
        <taxon>Staphylococcus</taxon>
    </lineage>
</organism>
<dbReference type="RefSeq" id="WP_103388385.1">
    <property type="nucleotide sequence ID" value="NZ_BKAV01000031.1"/>
</dbReference>
<feature type="region of interest" description="Disordered" evidence="1">
    <location>
        <begin position="1"/>
        <end position="57"/>
    </location>
</feature>
<evidence type="ECO:0008006" key="4">
    <source>
        <dbReference type="Google" id="ProtNLM"/>
    </source>
</evidence>
<gene>
    <name evidence="2" type="ORF">SAR03_23010</name>
</gene>
<comment type="caution">
    <text evidence="2">The sequence shown here is derived from an EMBL/GenBank/DDBJ whole genome shotgun (WGS) entry which is preliminary data.</text>
</comment>
<reference evidence="2 3" key="1">
    <citation type="submission" date="2019-07" db="EMBL/GenBank/DDBJ databases">
        <title>Whole genome shotgun sequence of Staphylococcus arlettae NBRC 109765.</title>
        <authorList>
            <person name="Hosoyama A."/>
            <person name="Uohara A."/>
            <person name="Ohji S."/>
            <person name="Ichikawa N."/>
        </authorList>
    </citation>
    <scope>NUCLEOTIDE SEQUENCE [LARGE SCALE GENOMIC DNA]</scope>
    <source>
        <strain evidence="2 3">NBRC 109765</strain>
    </source>
</reference>
<protein>
    <recommendedName>
        <fullName evidence="4">DUF4025 domain-containing protein</fullName>
    </recommendedName>
</protein>
<evidence type="ECO:0000256" key="1">
    <source>
        <dbReference type="SAM" id="MobiDB-lite"/>
    </source>
</evidence>
<feature type="compositionally biased region" description="Basic and acidic residues" evidence="1">
    <location>
        <begin position="28"/>
        <end position="43"/>
    </location>
</feature>